<evidence type="ECO:0000313" key="11">
    <source>
        <dbReference type="RefSeq" id="XP_035657584.1"/>
    </source>
</evidence>
<keyword evidence="5 6" id="KW-0238">DNA-binding</keyword>
<evidence type="ECO:0000256" key="8">
    <source>
        <dbReference type="SAM" id="MobiDB-lite"/>
    </source>
</evidence>
<evidence type="ECO:0000256" key="1">
    <source>
        <dbReference type="ARBA" id="ARBA00001968"/>
    </source>
</evidence>
<evidence type="ECO:0000256" key="2">
    <source>
        <dbReference type="ARBA" id="ARBA00022723"/>
    </source>
</evidence>
<dbReference type="RefSeq" id="XP_035657584.1">
    <property type="nucleotide sequence ID" value="XM_035801691.1"/>
</dbReference>
<dbReference type="InterPro" id="IPR027806">
    <property type="entry name" value="HARBI1_dom"/>
</dbReference>
<feature type="compositionally biased region" description="Basic and acidic residues" evidence="8">
    <location>
        <begin position="127"/>
        <end position="139"/>
    </location>
</feature>
<dbReference type="SUPFAM" id="SSF57716">
    <property type="entry name" value="Glucocorticoid receptor-like (DNA-binding domain)"/>
    <property type="match status" value="1"/>
</dbReference>
<keyword evidence="3 6" id="KW-0863">Zinc-finger</keyword>
<dbReference type="Pfam" id="PF13359">
    <property type="entry name" value="DDE_Tnp_4"/>
    <property type="match status" value="1"/>
</dbReference>
<dbReference type="AlphaFoldDB" id="A0A9J7HGP8"/>
<dbReference type="Proteomes" id="UP000001554">
    <property type="component" value="Chromosome 2"/>
</dbReference>
<dbReference type="GO" id="GO:0003677">
    <property type="term" value="F:DNA binding"/>
    <property type="evidence" value="ECO:0007669"/>
    <property type="project" value="UniProtKB-UniRule"/>
</dbReference>
<dbReference type="InterPro" id="IPR006612">
    <property type="entry name" value="THAP_Znf"/>
</dbReference>
<comment type="cofactor">
    <cofactor evidence="1">
        <name>a divalent metal cation</name>
        <dbReference type="ChEBI" id="CHEBI:60240"/>
    </cofactor>
</comment>
<evidence type="ECO:0000313" key="10">
    <source>
        <dbReference type="Proteomes" id="UP000001554"/>
    </source>
</evidence>
<feature type="coiled-coil region" evidence="7">
    <location>
        <begin position="174"/>
        <end position="201"/>
    </location>
</feature>
<dbReference type="Pfam" id="PF05485">
    <property type="entry name" value="THAP"/>
    <property type="match status" value="1"/>
</dbReference>
<feature type="domain" description="THAP-type" evidence="9">
    <location>
        <begin position="21"/>
        <end position="91"/>
    </location>
</feature>
<evidence type="ECO:0000256" key="5">
    <source>
        <dbReference type="ARBA" id="ARBA00023125"/>
    </source>
</evidence>
<dbReference type="Pfam" id="PF13613">
    <property type="entry name" value="HTH_Tnp_4"/>
    <property type="match status" value="1"/>
</dbReference>
<dbReference type="PANTHER" id="PTHR23080">
    <property type="entry name" value="THAP DOMAIN PROTEIN"/>
    <property type="match status" value="1"/>
</dbReference>
<organism evidence="10 11">
    <name type="scientific">Branchiostoma floridae</name>
    <name type="common">Florida lancelet</name>
    <name type="synonym">Amphioxus</name>
    <dbReference type="NCBI Taxonomy" id="7739"/>
    <lineage>
        <taxon>Eukaryota</taxon>
        <taxon>Metazoa</taxon>
        <taxon>Chordata</taxon>
        <taxon>Cephalochordata</taxon>
        <taxon>Leptocardii</taxon>
        <taxon>Amphioxiformes</taxon>
        <taxon>Branchiostomatidae</taxon>
        <taxon>Branchiostoma</taxon>
    </lineage>
</organism>
<keyword evidence="2" id="KW-0479">Metal-binding</keyword>
<dbReference type="PROSITE" id="PS50950">
    <property type="entry name" value="ZF_THAP"/>
    <property type="match status" value="1"/>
</dbReference>
<dbReference type="GeneID" id="118403156"/>
<proteinExistence type="predicted"/>
<reference evidence="10" key="1">
    <citation type="journal article" date="2020" name="Nat. Ecol. Evol.">
        <title>Deeply conserved synteny resolves early events in vertebrate evolution.</title>
        <authorList>
            <person name="Simakov O."/>
            <person name="Marletaz F."/>
            <person name="Yue J.X."/>
            <person name="O'Connell B."/>
            <person name="Jenkins J."/>
            <person name="Brandt A."/>
            <person name="Calef R."/>
            <person name="Tung C.H."/>
            <person name="Huang T.K."/>
            <person name="Schmutz J."/>
            <person name="Satoh N."/>
            <person name="Yu J.K."/>
            <person name="Putnam N.H."/>
            <person name="Green R.E."/>
            <person name="Rokhsar D.S."/>
        </authorList>
    </citation>
    <scope>NUCLEOTIDE SEQUENCE [LARGE SCALE GENOMIC DNA]</scope>
    <source>
        <strain evidence="10">S238N-H82</strain>
    </source>
</reference>
<keyword evidence="7" id="KW-0175">Coiled coil</keyword>
<evidence type="ECO:0000256" key="6">
    <source>
        <dbReference type="PROSITE-ProRule" id="PRU00309"/>
    </source>
</evidence>
<dbReference type="GO" id="GO:0008270">
    <property type="term" value="F:zinc ion binding"/>
    <property type="evidence" value="ECO:0007669"/>
    <property type="project" value="UniProtKB-KW"/>
</dbReference>
<keyword evidence="4" id="KW-0862">Zinc</keyword>
<accession>A0A9J7HGP8</accession>
<keyword evidence="10" id="KW-1185">Reference proteome</keyword>
<name>A0A9J7HGP8_BRAFL</name>
<feature type="region of interest" description="Disordered" evidence="8">
    <location>
        <begin position="87"/>
        <end position="146"/>
    </location>
</feature>
<evidence type="ECO:0000256" key="3">
    <source>
        <dbReference type="ARBA" id="ARBA00022771"/>
    </source>
</evidence>
<gene>
    <name evidence="11" type="primary">LOC118403156</name>
</gene>
<protein>
    <submittedName>
        <fullName evidence="11">Uncharacterized protein LOC118403156</fullName>
    </submittedName>
</protein>
<dbReference type="OrthoDB" id="5976047at2759"/>
<dbReference type="InterPro" id="IPR027805">
    <property type="entry name" value="Transposase_HTH_dom"/>
</dbReference>
<evidence type="ECO:0000259" key="9">
    <source>
        <dbReference type="PROSITE" id="PS50950"/>
    </source>
</evidence>
<reference evidence="11" key="2">
    <citation type="submission" date="2025-08" db="UniProtKB">
        <authorList>
            <consortium name="RefSeq"/>
        </authorList>
    </citation>
    <scope>IDENTIFICATION</scope>
    <source>
        <strain evidence="11">S238N-H82</strain>
        <tissue evidence="11">Testes</tissue>
    </source>
</reference>
<dbReference type="KEGG" id="bfo:118403156"/>
<evidence type="ECO:0000256" key="4">
    <source>
        <dbReference type="ARBA" id="ARBA00022833"/>
    </source>
</evidence>
<evidence type="ECO:0000256" key="7">
    <source>
        <dbReference type="SAM" id="Coils"/>
    </source>
</evidence>
<dbReference type="PANTHER" id="PTHR23080:SF63">
    <property type="entry name" value="TICK TRANSPOSON"/>
    <property type="match status" value="1"/>
</dbReference>
<dbReference type="OMA" id="CEGCDER"/>
<feature type="compositionally biased region" description="Low complexity" evidence="8">
    <location>
        <begin position="114"/>
        <end position="126"/>
    </location>
</feature>
<sequence>MHRRGFTTPAASTPPRIINLMGYKHNTGQCTCAPPFILWTFPTEMKDADGRKQWIKLVNRKDWKPKSRSRICSKHFCDGKPTLTNPYPTEHLGYDAKPPSARKPPAVRKPLQPSSSSKQTTSSKVVSEPKTHLHQHSENSKNSTNLAPVYHTVSTEHDGQLTEDREHSYSAKPQDIACQNCIKLQQENERLKRELELLRGGNANKNLDETNKENKPTTTLTGKIINRFTSTDKKVCRNTGLQSKAALDGLHKSVEQKATQLCYWRGSKAVHMKKGVRNFTKSPKKFGPARKLGSRDELILVLMKIRLGVTNTLLCDIFGISEGLCSNIINTWIPMLASHLKSLIFWPAKEAILQHMPPALGKKYPQLRCTIDCTEIFIQRPRRLELQQLTWSDYKKHNTIKYLVGIAPNGTITFLSDGYGGRSSDKSITLDSGFLNKIDPGDVILADRGFTIAGDLLQKQARLEIPPPSSGWTQQTASAVGKTKKVANARIHVERAIGRIKWFAILQNTLPVNMVPIIDDIVVVCAALSNLRPPLVGT</sequence>